<evidence type="ECO:0000313" key="2">
    <source>
        <dbReference type="Proteomes" id="UP000249057"/>
    </source>
</evidence>
<evidence type="ECO:0000313" key="1">
    <source>
        <dbReference type="EMBL" id="RAH43927.1"/>
    </source>
</evidence>
<proteinExistence type="predicted"/>
<accession>A0ACD1G422</accession>
<reference evidence="1" key="1">
    <citation type="submission" date="2018-02" db="EMBL/GenBank/DDBJ databases">
        <title>The genomes of Aspergillus section Nigri reveals drivers in fungal speciation.</title>
        <authorList>
            <consortium name="DOE Joint Genome Institute"/>
            <person name="Vesth T.C."/>
            <person name="Nybo J."/>
            <person name="Theobald S."/>
            <person name="Brandl J."/>
            <person name="Frisvad J.C."/>
            <person name="Nielsen K.F."/>
            <person name="Lyhne E.K."/>
            <person name="Kogle M.E."/>
            <person name="Kuo A."/>
            <person name="Riley R."/>
            <person name="Clum A."/>
            <person name="Nolan M."/>
            <person name="Lipzen A."/>
            <person name="Salamov A."/>
            <person name="Henrissat B."/>
            <person name="Wiebenga A."/>
            <person name="De vries R.P."/>
            <person name="Grigoriev I.V."/>
            <person name="Mortensen U.H."/>
            <person name="Andersen M.R."/>
            <person name="Baker S.E."/>
        </authorList>
    </citation>
    <scope>NUCLEOTIDE SEQUENCE</scope>
    <source>
        <strain evidence="1">CBS 621.78</strain>
    </source>
</reference>
<dbReference type="Proteomes" id="UP000249057">
    <property type="component" value="Unassembled WGS sequence"/>
</dbReference>
<keyword evidence="2" id="KW-1185">Reference proteome</keyword>
<sequence length="103" mass="11908">MDLCRIIPSLVSDGWRTSPPKSIFPRRLTRTLKMDKPQGQFDITVYKNDTHAYSYHIRPQGVENRASRPLSRTQATRREVSSWVGDHQRIPSVVCFFLSAHLP</sequence>
<name>A0ACD1G422_9EURO</name>
<protein>
    <submittedName>
        <fullName evidence="1">Uncharacterized protein</fullName>
    </submittedName>
</protein>
<organism evidence="1 2">
    <name type="scientific">Aspergillus brunneoviolaceus CBS 621.78</name>
    <dbReference type="NCBI Taxonomy" id="1450534"/>
    <lineage>
        <taxon>Eukaryota</taxon>
        <taxon>Fungi</taxon>
        <taxon>Dikarya</taxon>
        <taxon>Ascomycota</taxon>
        <taxon>Pezizomycotina</taxon>
        <taxon>Eurotiomycetes</taxon>
        <taxon>Eurotiomycetidae</taxon>
        <taxon>Eurotiales</taxon>
        <taxon>Aspergillaceae</taxon>
        <taxon>Aspergillus</taxon>
        <taxon>Aspergillus subgen. Circumdati</taxon>
    </lineage>
</organism>
<dbReference type="EMBL" id="KZ825358">
    <property type="protein sequence ID" value="RAH43927.1"/>
    <property type="molecule type" value="Genomic_DNA"/>
</dbReference>
<gene>
    <name evidence="1" type="ORF">BO95DRAFT_192366</name>
</gene>